<dbReference type="Pfam" id="PF01261">
    <property type="entry name" value="AP_endonuc_2"/>
    <property type="match status" value="1"/>
</dbReference>
<feature type="domain" description="Xylose isomerase-like TIM barrel" evidence="4">
    <location>
        <begin position="88"/>
        <end position="270"/>
    </location>
</feature>
<dbReference type="GO" id="GO:0008740">
    <property type="term" value="F:L-rhamnose isomerase activity"/>
    <property type="evidence" value="ECO:0007669"/>
    <property type="project" value="UniProtKB-EC"/>
</dbReference>
<dbReference type="EC" id="5.3.1.14" evidence="5"/>
<dbReference type="RefSeq" id="WP_141608231.1">
    <property type="nucleotide sequence ID" value="NZ_VIGC02000001.1"/>
</dbReference>
<dbReference type="InterPro" id="IPR013457">
    <property type="entry name" value="Rhamnose_iso-rel"/>
</dbReference>
<gene>
    <name evidence="5" type="primary">rhaI</name>
    <name evidence="5" type="ORF">FKZ61_01170</name>
</gene>
<evidence type="ECO:0000256" key="1">
    <source>
        <dbReference type="ARBA" id="ARBA00022723"/>
    </source>
</evidence>
<dbReference type="AlphaFoldDB" id="A0A540VMP6"/>
<keyword evidence="1" id="KW-0479">Metal-binding</keyword>
<dbReference type="OrthoDB" id="5174871at2"/>
<accession>A0A540VMP6</accession>
<dbReference type="InterPro" id="IPR050337">
    <property type="entry name" value="L-rhamnose_isomerase"/>
</dbReference>
<keyword evidence="2" id="KW-0464">Manganese</keyword>
<dbReference type="GO" id="GO:0019324">
    <property type="term" value="P:L-lyxose metabolic process"/>
    <property type="evidence" value="ECO:0007669"/>
    <property type="project" value="TreeGrafter"/>
</dbReference>
<proteinExistence type="predicted"/>
<organism evidence="5 6">
    <name type="scientific">Litorilinea aerophila</name>
    <dbReference type="NCBI Taxonomy" id="1204385"/>
    <lineage>
        <taxon>Bacteria</taxon>
        <taxon>Bacillati</taxon>
        <taxon>Chloroflexota</taxon>
        <taxon>Caldilineae</taxon>
        <taxon>Caldilineales</taxon>
        <taxon>Caldilineaceae</taxon>
        <taxon>Litorilinea</taxon>
    </lineage>
</organism>
<evidence type="ECO:0000256" key="2">
    <source>
        <dbReference type="ARBA" id="ARBA00023211"/>
    </source>
</evidence>
<dbReference type="InterPro" id="IPR036237">
    <property type="entry name" value="Xyl_isomerase-like_sf"/>
</dbReference>
<dbReference type="PANTHER" id="PTHR30268:SF0">
    <property type="entry name" value="L-RHAMNOSE ISOMERASE"/>
    <property type="match status" value="1"/>
</dbReference>
<evidence type="ECO:0000313" key="6">
    <source>
        <dbReference type="Proteomes" id="UP000317371"/>
    </source>
</evidence>
<protein>
    <submittedName>
        <fullName evidence="5">L-rhamnose isomerase</fullName>
        <ecNumber evidence="5">5.3.1.14</ecNumber>
    </submittedName>
</protein>
<evidence type="ECO:0000259" key="4">
    <source>
        <dbReference type="Pfam" id="PF01261"/>
    </source>
</evidence>
<dbReference type="SUPFAM" id="SSF51658">
    <property type="entry name" value="Xylose isomerase-like"/>
    <property type="match status" value="1"/>
</dbReference>
<evidence type="ECO:0000256" key="3">
    <source>
        <dbReference type="ARBA" id="ARBA00023235"/>
    </source>
</evidence>
<dbReference type="GO" id="GO:0046872">
    <property type="term" value="F:metal ion binding"/>
    <property type="evidence" value="ECO:0007669"/>
    <property type="project" value="UniProtKB-KW"/>
</dbReference>
<name>A0A540VMP6_9CHLR</name>
<dbReference type="Proteomes" id="UP000317371">
    <property type="component" value="Unassembled WGS sequence"/>
</dbReference>
<dbReference type="EMBL" id="VIGC01000001">
    <property type="protein sequence ID" value="TQE98018.1"/>
    <property type="molecule type" value="Genomic_DNA"/>
</dbReference>
<evidence type="ECO:0000313" key="5">
    <source>
        <dbReference type="EMBL" id="TQE98018.1"/>
    </source>
</evidence>
<sequence length="414" mass="46530">MQDHHAAYELLAERLTAQGIDVERVKEAIKNHHIETPSWGYANSGTRFKAFPWPGAAVTTRQKLDDAAMVHKMTGIAPTVAIHIPWDKPEDGDYDAMRQYAEEQGIRIGAVNPNVFQDDEYRLGSFGNPDPAVREQALDHVLECCEIMTKVHSDILSLWFADGTNYAGQDSLRERKRRFEQALETVYQHLPAGGRMLIEYKFFEPAFYSTDIPDWGTAYAWSLKLGDQAQVLVDLGHHAQGVNIEQIVAFLLDEGKLGGFHFNNRKYADDDLIVGSVNPYELFLIYNELVDAEQSSEPHLRETARNVAYMIDQSHNVEGKMAPMILSVLNCQEAYAKAQLVPRQQLAEARAAGDVLAAHHLLTEAYRTDVRPLLAQVREEMGVPVDPLAAYWASGYEEKIRKERGITATSGGYQ</sequence>
<dbReference type="InParanoid" id="A0A540VMP6"/>
<dbReference type="GO" id="GO:0019301">
    <property type="term" value="P:rhamnose catabolic process"/>
    <property type="evidence" value="ECO:0007669"/>
    <property type="project" value="TreeGrafter"/>
</dbReference>
<keyword evidence="6" id="KW-1185">Reference proteome</keyword>
<dbReference type="PANTHER" id="PTHR30268">
    <property type="entry name" value="L-RHAMNOSE ISOMERASE"/>
    <property type="match status" value="1"/>
</dbReference>
<dbReference type="InterPro" id="IPR013022">
    <property type="entry name" value="Xyl_isomerase-like_TIM-brl"/>
</dbReference>
<comment type="caution">
    <text evidence="5">The sequence shown here is derived from an EMBL/GenBank/DDBJ whole genome shotgun (WGS) entry which is preliminary data.</text>
</comment>
<dbReference type="Gene3D" id="3.20.20.150">
    <property type="entry name" value="Divalent-metal-dependent TIM barrel enzymes"/>
    <property type="match status" value="1"/>
</dbReference>
<dbReference type="NCBIfam" id="TIGR02635">
    <property type="entry name" value="RhaI_grampos"/>
    <property type="match status" value="1"/>
</dbReference>
<reference evidence="5 6" key="1">
    <citation type="submission" date="2019-06" db="EMBL/GenBank/DDBJ databases">
        <title>Genome sequence of Litorilinea aerophila BAA-2444.</title>
        <authorList>
            <person name="Maclea K.S."/>
            <person name="Maurais E.G."/>
            <person name="Iannazzi L.C."/>
        </authorList>
    </citation>
    <scope>NUCLEOTIDE SEQUENCE [LARGE SCALE GENOMIC DNA]</scope>
    <source>
        <strain evidence="5 6">ATCC BAA-2444</strain>
    </source>
</reference>
<keyword evidence="3 5" id="KW-0413">Isomerase</keyword>